<keyword evidence="2" id="KW-0605">Phycobilisome</keyword>
<dbReference type="Gene3D" id="3.40.50.300">
    <property type="entry name" value="P-loop containing nucleotide triphosphate hydrolases"/>
    <property type="match status" value="1"/>
</dbReference>
<dbReference type="Pfam" id="PF13646">
    <property type="entry name" value="HEAT_2"/>
    <property type="match status" value="1"/>
</dbReference>
<keyword evidence="1" id="KW-0042">Antenna complex</keyword>
<dbReference type="SUPFAM" id="SSF52540">
    <property type="entry name" value="P-loop containing nucleoside triphosphate hydrolases"/>
    <property type="match status" value="1"/>
</dbReference>
<dbReference type="Gene3D" id="1.25.10.10">
    <property type="entry name" value="Leucine-rich Repeat Variant"/>
    <property type="match status" value="1"/>
</dbReference>
<keyword evidence="5" id="KW-1185">Reference proteome</keyword>
<reference evidence="4 5" key="1">
    <citation type="submission" date="2023-12" db="EMBL/GenBank/DDBJ databases">
        <title>Baltic Sea Cyanobacteria.</title>
        <authorList>
            <person name="Delbaje E."/>
            <person name="Fewer D.P."/>
            <person name="Shishido T.K."/>
        </authorList>
    </citation>
    <scope>NUCLEOTIDE SEQUENCE [LARGE SCALE GENOMIC DNA]</scope>
    <source>
        <strain evidence="4 5">UHCC 0370</strain>
    </source>
</reference>
<evidence type="ECO:0000256" key="1">
    <source>
        <dbReference type="ARBA" id="ARBA00022549"/>
    </source>
</evidence>
<dbReference type="InterPro" id="IPR054569">
    <property type="entry name" value="NNH2"/>
</dbReference>
<evidence type="ECO:0000313" key="4">
    <source>
        <dbReference type="EMBL" id="MEA5479967.1"/>
    </source>
</evidence>
<dbReference type="InterPro" id="IPR007111">
    <property type="entry name" value="NACHT_NTPase"/>
</dbReference>
<comment type="caution">
    <text evidence="4">The sequence shown here is derived from an EMBL/GenBank/DDBJ whole genome shotgun (WGS) entry which is preliminary data.</text>
</comment>
<protein>
    <submittedName>
        <fullName evidence="4">HEAT repeat domain-containing protein</fullName>
    </submittedName>
</protein>
<evidence type="ECO:0000313" key="5">
    <source>
        <dbReference type="Proteomes" id="UP001301388"/>
    </source>
</evidence>
<dbReference type="Proteomes" id="UP001301388">
    <property type="component" value="Unassembled WGS sequence"/>
</dbReference>
<gene>
    <name evidence="4" type="ORF">VB774_20255</name>
</gene>
<evidence type="ECO:0000259" key="3">
    <source>
        <dbReference type="PROSITE" id="PS50837"/>
    </source>
</evidence>
<accession>A0ABU5TPF8</accession>
<dbReference type="InterPro" id="IPR011989">
    <property type="entry name" value="ARM-like"/>
</dbReference>
<dbReference type="SUPFAM" id="SSF48371">
    <property type="entry name" value="ARM repeat"/>
    <property type="match status" value="1"/>
</dbReference>
<evidence type="ECO:0000256" key="2">
    <source>
        <dbReference type="ARBA" id="ARBA00022738"/>
    </source>
</evidence>
<dbReference type="Pfam" id="PF22734">
    <property type="entry name" value="NNH2"/>
    <property type="match status" value="1"/>
</dbReference>
<name>A0ABU5TPF8_9CYAN</name>
<dbReference type="InterPro" id="IPR027417">
    <property type="entry name" value="P-loop_NTPase"/>
</dbReference>
<proteinExistence type="predicted"/>
<dbReference type="Pfam" id="PF05729">
    <property type="entry name" value="NACHT"/>
    <property type="match status" value="1"/>
</dbReference>
<dbReference type="InterPro" id="IPR016024">
    <property type="entry name" value="ARM-type_fold"/>
</dbReference>
<dbReference type="PANTHER" id="PTHR46844:SF1">
    <property type="entry name" value="SLR5058 PROTEIN"/>
    <property type="match status" value="1"/>
</dbReference>
<organism evidence="4 5">
    <name type="scientific">Pseudanabaena galeata UHCC 0370</name>
    <dbReference type="NCBI Taxonomy" id="3110310"/>
    <lineage>
        <taxon>Bacteria</taxon>
        <taxon>Bacillati</taxon>
        <taxon>Cyanobacteriota</taxon>
        <taxon>Cyanophyceae</taxon>
        <taxon>Pseudanabaenales</taxon>
        <taxon>Pseudanabaenaceae</taxon>
        <taxon>Pseudanabaena</taxon>
    </lineage>
</organism>
<feature type="domain" description="NACHT" evidence="3">
    <location>
        <begin position="296"/>
        <end position="390"/>
    </location>
</feature>
<dbReference type="PROSITE" id="PS50837">
    <property type="entry name" value="NACHT"/>
    <property type="match status" value="1"/>
</dbReference>
<sequence length="945" mass="110042">MIDWLVVWGVTQAAGVVVYPILESLAQDAAKDYGKDFFKDCLKKVIHLPEKDVQKEAYGKALKVFLELIQDELLEAGYQETLLKKYYIPALKKFIDREEVASTLGMAFNVECKAIDTALLVRVWKELDSPHLPESMNWDFLSKSYIRAVKKIVQNSDKLRPIFEVQTLDKIADAVQEVAGIAPAFDLEKYAEGLREQYGNLKLESLDTTGVYYNDLKLWKIFIPQNLRECQEFIPQVHELPKDRSRLLQESGQLDVLELAEAELENHRKRYVEQPIRGVFEVLGNPNESAKDGVAKYAVILGDPGSGKSTLLQYLALIWAERSVRDLPLYPLPLLLELRTYARDKQAGKCKDIVSFIHGGNITCRLNQQDLHEKLKNGDVIALFDGIDEVFDPALRDEVVTDIHRFTNEYSKVRAIATSRWLGYKAQRLRDAGFQHFMLQELNDEQMQDFVVRWHDLNFAEGADKDRKRERLQKAIRESRSIKELAGNPLLLTMMAILNRNQELPRDRPELYNQASRVLLHQWDVERALVEDRRIDPKTIDYRDKQAMLRKVAYYMQSSAKGLAGNLISAAQLESILTDYLKTIEVEKPREIARIMIGQLRTRNFILCDLGGDSYGFVHRTFLEYFCAIEIVHRFEKQRTLSFEQIRDDVFGNHWQDKAWHEVLRLICGMIDTNVASKLIEFLIGIDIDRTRFVKEFRRQEMQFRREGLSNLFLAVNCLSEIRAHAALPISSYLLKVLQEEIEYPKLPLHWTTTRSIIKRIAGNFTNTLPWLKYCFSKVTYKNVREAIVYIIPEYFSNDPQTLTWLQECLLDKDESVRMSAIIRMSDFYKEDPATWIILLDMLINDPHSEVRWGAVLALRTNFLNRTETFDLLCKVINEDNFLRASEWDRNPRQNALETLHEYYFTHPKTIELLNDKAVKDPDEQLREWAKEQLEMHNLQLTTDN</sequence>
<dbReference type="EMBL" id="JAYGIE010000104">
    <property type="protein sequence ID" value="MEA5479967.1"/>
    <property type="molecule type" value="Genomic_DNA"/>
</dbReference>
<dbReference type="RefSeq" id="WP_323263090.1">
    <property type="nucleotide sequence ID" value="NZ_JAYGIE010000104.1"/>
</dbReference>
<dbReference type="PANTHER" id="PTHR46844">
    <property type="entry name" value="SLR5058 PROTEIN"/>
    <property type="match status" value="1"/>
</dbReference>